<sequence length="95" mass="10856">MLIVLPISVVAVIILIIAATLYCFRGTLKRICSDFRPRSHSYLVQNRADMPDPDKTELGEVLENATEHLAKSRDSVNYEQYAKSPYPRSRHKHAE</sequence>
<proteinExistence type="predicted"/>
<gene>
    <name evidence="3" type="ORF">V1264_016898</name>
</gene>
<keyword evidence="2" id="KW-0472">Membrane</keyword>
<dbReference type="EMBL" id="JBAMIC010000007">
    <property type="protein sequence ID" value="KAK7105532.1"/>
    <property type="molecule type" value="Genomic_DNA"/>
</dbReference>
<evidence type="ECO:0000256" key="2">
    <source>
        <dbReference type="SAM" id="Phobius"/>
    </source>
</evidence>
<keyword evidence="2" id="KW-1133">Transmembrane helix</keyword>
<evidence type="ECO:0000256" key="1">
    <source>
        <dbReference type="SAM" id="MobiDB-lite"/>
    </source>
</evidence>
<evidence type="ECO:0000313" key="3">
    <source>
        <dbReference type="EMBL" id="KAK7105532.1"/>
    </source>
</evidence>
<organism evidence="3 4">
    <name type="scientific">Littorina saxatilis</name>
    <dbReference type="NCBI Taxonomy" id="31220"/>
    <lineage>
        <taxon>Eukaryota</taxon>
        <taxon>Metazoa</taxon>
        <taxon>Spiralia</taxon>
        <taxon>Lophotrochozoa</taxon>
        <taxon>Mollusca</taxon>
        <taxon>Gastropoda</taxon>
        <taxon>Caenogastropoda</taxon>
        <taxon>Littorinimorpha</taxon>
        <taxon>Littorinoidea</taxon>
        <taxon>Littorinidae</taxon>
        <taxon>Littorina</taxon>
    </lineage>
</organism>
<evidence type="ECO:0000313" key="4">
    <source>
        <dbReference type="Proteomes" id="UP001374579"/>
    </source>
</evidence>
<name>A0AAN9BHD0_9CAEN</name>
<keyword evidence="4" id="KW-1185">Reference proteome</keyword>
<reference evidence="3 4" key="1">
    <citation type="submission" date="2024-02" db="EMBL/GenBank/DDBJ databases">
        <title>Chromosome-scale genome assembly of the rough periwinkle Littorina saxatilis.</title>
        <authorList>
            <person name="De Jode A."/>
            <person name="Faria R."/>
            <person name="Formenti G."/>
            <person name="Sims Y."/>
            <person name="Smith T.P."/>
            <person name="Tracey A."/>
            <person name="Wood J.M.D."/>
            <person name="Zagrodzka Z.B."/>
            <person name="Johannesson K."/>
            <person name="Butlin R.K."/>
            <person name="Leder E.H."/>
        </authorList>
    </citation>
    <scope>NUCLEOTIDE SEQUENCE [LARGE SCALE GENOMIC DNA]</scope>
    <source>
        <strain evidence="3">Snail1</strain>
        <tissue evidence="3">Muscle</tissue>
    </source>
</reference>
<feature type="region of interest" description="Disordered" evidence="1">
    <location>
        <begin position="72"/>
        <end position="95"/>
    </location>
</feature>
<protein>
    <submittedName>
        <fullName evidence="3">Uncharacterized protein</fullName>
    </submittedName>
</protein>
<keyword evidence="2" id="KW-0812">Transmembrane</keyword>
<dbReference type="AlphaFoldDB" id="A0AAN9BHD0"/>
<accession>A0AAN9BHD0</accession>
<dbReference type="Proteomes" id="UP001374579">
    <property type="component" value="Unassembled WGS sequence"/>
</dbReference>
<feature type="transmembrane region" description="Helical" evidence="2">
    <location>
        <begin position="6"/>
        <end position="24"/>
    </location>
</feature>
<comment type="caution">
    <text evidence="3">The sequence shown here is derived from an EMBL/GenBank/DDBJ whole genome shotgun (WGS) entry which is preliminary data.</text>
</comment>